<dbReference type="EMBL" id="LT906449">
    <property type="protein sequence ID" value="SNV08095.1"/>
    <property type="molecule type" value="Genomic_DNA"/>
</dbReference>
<keyword evidence="1" id="KW-0472">Membrane</keyword>
<dbReference type="AlphaFoldDB" id="A0AAX2GXW5"/>
<evidence type="ECO:0000313" key="2">
    <source>
        <dbReference type="EMBL" id="SNV08095.1"/>
    </source>
</evidence>
<gene>
    <name evidence="2" type="ORF">SAMEA44541418_00974</name>
</gene>
<reference evidence="2 3" key="1">
    <citation type="submission" date="2017-06" db="EMBL/GenBank/DDBJ databases">
        <authorList>
            <consortium name="Pathogen Informatics"/>
        </authorList>
    </citation>
    <scope>NUCLEOTIDE SEQUENCE [LARGE SCALE GENOMIC DNA]</scope>
    <source>
        <strain evidence="2 3">NCTC12947</strain>
    </source>
</reference>
<protein>
    <submittedName>
        <fullName evidence="2">Uncharacterized protein</fullName>
    </submittedName>
</protein>
<feature type="transmembrane region" description="Helical" evidence="1">
    <location>
        <begin position="28"/>
        <end position="55"/>
    </location>
</feature>
<accession>A0AAX2GXW5</accession>
<keyword evidence="1" id="KW-0812">Transmembrane</keyword>
<organism evidence="2 3">
    <name type="scientific">Capnocytophaga haemolytica</name>
    <dbReference type="NCBI Taxonomy" id="45243"/>
    <lineage>
        <taxon>Bacteria</taxon>
        <taxon>Pseudomonadati</taxon>
        <taxon>Bacteroidota</taxon>
        <taxon>Flavobacteriia</taxon>
        <taxon>Flavobacteriales</taxon>
        <taxon>Flavobacteriaceae</taxon>
        <taxon>Capnocytophaga</taxon>
    </lineage>
</organism>
<evidence type="ECO:0000256" key="1">
    <source>
        <dbReference type="SAM" id="Phobius"/>
    </source>
</evidence>
<sequence>MDNFKRAGSTYKCIFFEYLFNFFVEVSVYLFGFIKNIILCISFLLCLLSFVRCLFMAGTPMSKSAVIAF</sequence>
<name>A0AAX2GXW5_9FLAO</name>
<dbReference type="Proteomes" id="UP000215539">
    <property type="component" value="Chromosome 1"/>
</dbReference>
<proteinExistence type="predicted"/>
<keyword evidence="1" id="KW-1133">Transmembrane helix</keyword>
<evidence type="ECO:0000313" key="3">
    <source>
        <dbReference type="Proteomes" id="UP000215539"/>
    </source>
</evidence>